<reference evidence="1" key="1">
    <citation type="submission" date="2021-01" db="EMBL/GenBank/DDBJ databases">
        <authorList>
            <person name="Sun Q."/>
        </authorList>
    </citation>
    <scope>NUCLEOTIDE SEQUENCE</scope>
    <source>
        <strain evidence="1">YIM B02566</strain>
    </source>
</reference>
<gene>
    <name evidence="1" type="ORF">JHL16_18860</name>
</gene>
<accession>A0ACC5R709</accession>
<evidence type="ECO:0000313" key="1">
    <source>
        <dbReference type="EMBL" id="MBK1868422.1"/>
    </source>
</evidence>
<sequence>MAKMTLERLEQFNDAWARGDVATLMTFMTDDCIYQASVGPEPGETFSGRAAVEAGFHRMLTFDGDSESRGGRCAVMGDLGIAEWSYVRNEGGRSVETRGCDIFEFVGDRIRRKDAFRKTFIR</sequence>
<dbReference type="Proteomes" id="UP000616151">
    <property type="component" value="Unassembled WGS sequence"/>
</dbReference>
<protein>
    <submittedName>
        <fullName evidence="1">Nuclear transport factor 2 family protein</fullName>
    </submittedName>
</protein>
<dbReference type="EMBL" id="JAENHL010000007">
    <property type="protein sequence ID" value="MBK1868422.1"/>
    <property type="molecule type" value="Genomic_DNA"/>
</dbReference>
<organism evidence="1 2">
    <name type="scientific">Taklimakanibacter albus</name>
    <dbReference type="NCBI Taxonomy" id="2800327"/>
    <lineage>
        <taxon>Bacteria</taxon>
        <taxon>Pseudomonadati</taxon>
        <taxon>Pseudomonadota</taxon>
        <taxon>Alphaproteobacteria</taxon>
        <taxon>Hyphomicrobiales</taxon>
        <taxon>Aestuariivirgaceae</taxon>
        <taxon>Taklimakanibacter</taxon>
    </lineage>
</organism>
<keyword evidence="2" id="KW-1185">Reference proteome</keyword>
<name>A0ACC5R709_9HYPH</name>
<evidence type="ECO:0000313" key="2">
    <source>
        <dbReference type="Proteomes" id="UP000616151"/>
    </source>
</evidence>
<comment type="caution">
    <text evidence="1">The sequence shown here is derived from an EMBL/GenBank/DDBJ whole genome shotgun (WGS) entry which is preliminary data.</text>
</comment>
<proteinExistence type="predicted"/>